<name>A0A1X7FEM3_9PROT</name>
<dbReference type="GO" id="GO:0004777">
    <property type="term" value="F:succinate-semialdehyde dehydrogenase (NAD+) activity"/>
    <property type="evidence" value="ECO:0007669"/>
    <property type="project" value="TreeGrafter"/>
</dbReference>
<dbReference type="GO" id="GO:0009450">
    <property type="term" value="P:gamma-aminobutyric acid catabolic process"/>
    <property type="evidence" value="ECO:0007669"/>
    <property type="project" value="InterPro"/>
</dbReference>
<evidence type="ECO:0000313" key="7">
    <source>
        <dbReference type="Proteomes" id="UP000192936"/>
    </source>
</evidence>
<accession>A0A1X7FEM3</accession>
<comment type="similarity">
    <text evidence="1 4">Belongs to the aldehyde dehydrogenase family.</text>
</comment>
<dbReference type="InterPro" id="IPR029510">
    <property type="entry name" value="Ald_DH_CS_GLU"/>
</dbReference>
<feature type="active site" evidence="3">
    <location>
        <position position="257"/>
    </location>
</feature>
<dbReference type="Pfam" id="PF00171">
    <property type="entry name" value="Aldedh"/>
    <property type="match status" value="1"/>
</dbReference>
<gene>
    <name evidence="6" type="ORF">SAMN02982917_2573</name>
</gene>
<dbReference type="PANTHER" id="PTHR43353:SF5">
    <property type="entry name" value="SUCCINATE-SEMIALDEHYDE DEHYDROGENASE, MITOCHONDRIAL"/>
    <property type="match status" value="1"/>
</dbReference>
<evidence type="ECO:0000256" key="1">
    <source>
        <dbReference type="ARBA" id="ARBA00009986"/>
    </source>
</evidence>
<dbReference type="EMBL" id="FXAK01000005">
    <property type="protein sequence ID" value="SMF50375.1"/>
    <property type="molecule type" value="Genomic_DNA"/>
</dbReference>
<evidence type="ECO:0000256" key="4">
    <source>
        <dbReference type="RuleBase" id="RU003345"/>
    </source>
</evidence>
<dbReference type="PROSITE" id="PS00070">
    <property type="entry name" value="ALDEHYDE_DEHYDR_CYS"/>
    <property type="match status" value="1"/>
</dbReference>
<dbReference type="InterPro" id="IPR016162">
    <property type="entry name" value="Ald_DH_N"/>
</dbReference>
<dbReference type="Proteomes" id="UP000192936">
    <property type="component" value="Unassembled WGS sequence"/>
</dbReference>
<dbReference type="FunFam" id="3.40.309.10:FF:000004">
    <property type="entry name" value="Succinate-semialdehyde dehydrogenase I"/>
    <property type="match status" value="1"/>
</dbReference>
<feature type="domain" description="Aldehyde dehydrogenase" evidence="5">
    <location>
        <begin position="20"/>
        <end position="479"/>
    </location>
</feature>
<dbReference type="CDD" id="cd07103">
    <property type="entry name" value="ALDH_F5_SSADH_GabD"/>
    <property type="match status" value="1"/>
</dbReference>
<keyword evidence="2 4" id="KW-0560">Oxidoreductase</keyword>
<dbReference type="InterPro" id="IPR016160">
    <property type="entry name" value="Ald_DH_CS_CYS"/>
</dbReference>
<evidence type="ECO:0000256" key="2">
    <source>
        <dbReference type="ARBA" id="ARBA00023002"/>
    </source>
</evidence>
<evidence type="ECO:0000313" key="6">
    <source>
        <dbReference type="EMBL" id="SMF50375.1"/>
    </source>
</evidence>
<dbReference type="Gene3D" id="3.40.605.10">
    <property type="entry name" value="Aldehyde Dehydrogenase, Chain A, domain 1"/>
    <property type="match status" value="1"/>
</dbReference>
<protein>
    <submittedName>
        <fullName evidence="6">Succinate-semialdehyde dehydrogenase / glutarate-semialdehyde dehydrogenase</fullName>
    </submittedName>
</protein>
<reference evidence="6 7" key="1">
    <citation type="submission" date="2017-04" db="EMBL/GenBank/DDBJ databases">
        <authorList>
            <person name="Afonso C.L."/>
            <person name="Miller P.J."/>
            <person name="Scott M.A."/>
            <person name="Spackman E."/>
            <person name="Goraichik I."/>
            <person name="Dimitrov K.M."/>
            <person name="Suarez D.L."/>
            <person name="Swayne D.E."/>
        </authorList>
    </citation>
    <scope>NUCLEOTIDE SEQUENCE [LARGE SCALE GENOMIC DNA]</scope>
    <source>
        <strain evidence="6 7">A2P</strain>
    </source>
</reference>
<dbReference type="PROSITE" id="PS00687">
    <property type="entry name" value="ALDEHYDE_DEHYDR_GLU"/>
    <property type="match status" value="1"/>
</dbReference>
<dbReference type="InterPro" id="IPR010102">
    <property type="entry name" value="Succ_semiAld_DH"/>
</dbReference>
<dbReference type="NCBIfam" id="TIGR01780">
    <property type="entry name" value="SSADH"/>
    <property type="match status" value="1"/>
</dbReference>
<sequence>MLSLNDQGLLRTKGYVNGAWRAADSGKSFPVTNPATGAVIAEVSDMGAAETREAIDAANAALPAWKAKTAKERAAILRRWYDLILAAQEDLAQLMTAEQGKPLTESRGEVIYGASFIEWFAEEGKRAYGDVIPSFAANKRIVVLKEAIGVVAAITPWNFPNAMITRKVAPALAAGCTVVVKPAEDTPLSALALAELAERAGFPAGVFNIVMGRDPVAIGHELTHSPIVRKVSFTGSTEVGKLLMRQAASTVKKVSLELGGNAPFIVFDDADLDEAVKGAMASKYRNAGQTCVCANRLLVQAGVYDAFAAKLAEAVKALKVGNGAEPGVTQGPLINADAVAKVEELMGDALEKGAKVALGGKRHALGGTFFEPTILTGITTEMRVAREEIFGPVAPLFKFETEEDAIRMANDTEFGLAAYFYSRDIGRVWRVAEKLEYGIVGINEGIISTEVAPFGGVKESGIGREGSKYGLDDFMEVKYLCVGLGA</sequence>
<dbReference type="PANTHER" id="PTHR43353">
    <property type="entry name" value="SUCCINATE-SEMIALDEHYDE DEHYDROGENASE, MITOCHONDRIAL"/>
    <property type="match status" value="1"/>
</dbReference>
<dbReference type="InterPro" id="IPR016163">
    <property type="entry name" value="Ald_DH_C"/>
</dbReference>
<dbReference type="AlphaFoldDB" id="A0A1X7FEM3"/>
<evidence type="ECO:0000259" key="5">
    <source>
        <dbReference type="Pfam" id="PF00171"/>
    </source>
</evidence>
<dbReference type="InterPro" id="IPR050740">
    <property type="entry name" value="Aldehyde_DH_Superfamily"/>
</dbReference>
<dbReference type="FunFam" id="3.40.605.10:FF:000005">
    <property type="entry name" value="Succinate-semialdehyde dehydrogenase I"/>
    <property type="match status" value="1"/>
</dbReference>
<evidence type="ECO:0000256" key="3">
    <source>
        <dbReference type="PROSITE-ProRule" id="PRU10007"/>
    </source>
</evidence>
<dbReference type="SUPFAM" id="SSF53720">
    <property type="entry name" value="ALDH-like"/>
    <property type="match status" value="1"/>
</dbReference>
<dbReference type="STRING" id="286727.SAMN02982917_2573"/>
<proteinExistence type="inferred from homology"/>
<dbReference type="InterPro" id="IPR015590">
    <property type="entry name" value="Aldehyde_DH_dom"/>
</dbReference>
<dbReference type="Gene3D" id="3.40.309.10">
    <property type="entry name" value="Aldehyde Dehydrogenase, Chain A, domain 2"/>
    <property type="match status" value="1"/>
</dbReference>
<dbReference type="RefSeq" id="WP_208621188.1">
    <property type="nucleotide sequence ID" value="NZ_FXAK01000005.1"/>
</dbReference>
<dbReference type="InterPro" id="IPR016161">
    <property type="entry name" value="Ald_DH/histidinol_DH"/>
</dbReference>
<organism evidence="6 7">
    <name type="scientific">Azospirillum oryzae</name>
    <dbReference type="NCBI Taxonomy" id="286727"/>
    <lineage>
        <taxon>Bacteria</taxon>
        <taxon>Pseudomonadati</taxon>
        <taxon>Pseudomonadota</taxon>
        <taxon>Alphaproteobacteria</taxon>
        <taxon>Rhodospirillales</taxon>
        <taxon>Azospirillaceae</taxon>
        <taxon>Azospirillum</taxon>
    </lineage>
</organism>